<keyword evidence="2" id="KW-0804">Transcription</keyword>
<feature type="transmembrane region" description="Helical" evidence="3">
    <location>
        <begin position="12"/>
        <end position="34"/>
    </location>
</feature>
<evidence type="ECO:0000259" key="4">
    <source>
        <dbReference type="PROSITE" id="PS50921"/>
    </source>
</evidence>
<gene>
    <name evidence="5" type="ORF">SAMN04489740_1977</name>
</gene>
<keyword evidence="3" id="KW-1133">Transmembrane helix</keyword>
<organism evidence="5 6">
    <name type="scientific">Arthrobacter alpinus</name>
    <dbReference type="NCBI Taxonomy" id="656366"/>
    <lineage>
        <taxon>Bacteria</taxon>
        <taxon>Bacillati</taxon>
        <taxon>Actinomycetota</taxon>
        <taxon>Actinomycetes</taxon>
        <taxon>Micrococcales</taxon>
        <taxon>Micrococcaceae</taxon>
        <taxon>Arthrobacter</taxon>
    </lineage>
</organism>
<keyword evidence="1" id="KW-0805">Transcription regulation</keyword>
<sequence>MADQLAGELDGFGAELCAVFLATLPISGMAISAFPGHAPETSIFASDATSARIDELQFDLGEGPRWEALRTRQPVLLPNVQADGHAAWPVFAKAVLDYDVAALFVFPLLLGAMDVGVIELYSSSPGSLSRADHAAALQLCDAAAWKLLRHILTAGPGDGTGDKDPALEKSLLSRREVHQATGMVLAQTGLSATNALLLLRAHAFSQGLTVREVARDVVNKDLDFTPPNEDDVSVSVE</sequence>
<dbReference type="RefSeq" id="WP_074711496.1">
    <property type="nucleotide sequence ID" value="NZ_FNTV01000001.1"/>
</dbReference>
<keyword evidence="3" id="KW-0472">Membrane</keyword>
<dbReference type="PROSITE" id="PS50921">
    <property type="entry name" value="ANTAR"/>
    <property type="match status" value="1"/>
</dbReference>
<dbReference type="InterPro" id="IPR003018">
    <property type="entry name" value="GAF"/>
</dbReference>
<accession>A0A1H5KGP0</accession>
<dbReference type="InterPro" id="IPR005561">
    <property type="entry name" value="ANTAR"/>
</dbReference>
<dbReference type="Gene3D" id="3.30.450.40">
    <property type="match status" value="1"/>
</dbReference>
<dbReference type="Pfam" id="PF03861">
    <property type="entry name" value="ANTAR"/>
    <property type="match status" value="1"/>
</dbReference>
<evidence type="ECO:0000313" key="5">
    <source>
        <dbReference type="EMBL" id="SEE63158.1"/>
    </source>
</evidence>
<dbReference type="EMBL" id="FNTV01000001">
    <property type="protein sequence ID" value="SEE63158.1"/>
    <property type="molecule type" value="Genomic_DNA"/>
</dbReference>
<dbReference type="InterPro" id="IPR029016">
    <property type="entry name" value="GAF-like_dom_sf"/>
</dbReference>
<dbReference type="InterPro" id="IPR036388">
    <property type="entry name" value="WH-like_DNA-bd_sf"/>
</dbReference>
<dbReference type="Proteomes" id="UP000182725">
    <property type="component" value="Unassembled WGS sequence"/>
</dbReference>
<dbReference type="AlphaFoldDB" id="A0A1H5KGP0"/>
<evidence type="ECO:0000256" key="1">
    <source>
        <dbReference type="ARBA" id="ARBA00023015"/>
    </source>
</evidence>
<name>A0A1H5KGP0_9MICC</name>
<evidence type="ECO:0000256" key="3">
    <source>
        <dbReference type="SAM" id="Phobius"/>
    </source>
</evidence>
<proteinExistence type="predicted"/>
<evidence type="ECO:0000256" key="2">
    <source>
        <dbReference type="ARBA" id="ARBA00023163"/>
    </source>
</evidence>
<reference evidence="5 6" key="1">
    <citation type="submission" date="2016-10" db="EMBL/GenBank/DDBJ databases">
        <authorList>
            <person name="de Groot N.N."/>
        </authorList>
    </citation>
    <scope>NUCLEOTIDE SEQUENCE [LARGE SCALE GENOMIC DNA]</scope>
    <source>
        <strain evidence="5 6">DSM 22274</strain>
    </source>
</reference>
<evidence type="ECO:0000313" key="6">
    <source>
        <dbReference type="Proteomes" id="UP000182725"/>
    </source>
</evidence>
<dbReference type="Gene3D" id="1.10.10.10">
    <property type="entry name" value="Winged helix-like DNA-binding domain superfamily/Winged helix DNA-binding domain"/>
    <property type="match status" value="1"/>
</dbReference>
<keyword evidence="3" id="KW-0812">Transmembrane</keyword>
<dbReference type="Pfam" id="PF13185">
    <property type="entry name" value="GAF_2"/>
    <property type="match status" value="1"/>
</dbReference>
<dbReference type="GO" id="GO:0003723">
    <property type="term" value="F:RNA binding"/>
    <property type="evidence" value="ECO:0007669"/>
    <property type="project" value="InterPro"/>
</dbReference>
<feature type="domain" description="ANTAR" evidence="4">
    <location>
        <begin position="157"/>
        <end position="218"/>
    </location>
</feature>
<dbReference type="SUPFAM" id="SSF55781">
    <property type="entry name" value="GAF domain-like"/>
    <property type="match status" value="1"/>
</dbReference>
<protein>
    <submittedName>
        <fullName evidence="5">GAF domain-containing protein</fullName>
    </submittedName>
</protein>
<dbReference type="SMART" id="SM01012">
    <property type="entry name" value="ANTAR"/>
    <property type="match status" value="1"/>
</dbReference>